<dbReference type="GO" id="GO:0016020">
    <property type="term" value="C:membrane"/>
    <property type="evidence" value="ECO:0007669"/>
    <property type="project" value="TreeGrafter"/>
</dbReference>
<dbReference type="AlphaFoldDB" id="A0A0R3X3B0"/>
<dbReference type="Proteomes" id="UP000274429">
    <property type="component" value="Unassembled WGS sequence"/>
</dbReference>
<protein>
    <submittedName>
        <fullName evidence="5">NPC1_N domain-containing protein</fullName>
    </submittedName>
</protein>
<evidence type="ECO:0000256" key="1">
    <source>
        <dbReference type="SAM" id="SignalP"/>
    </source>
</evidence>
<feature type="signal peptide" evidence="1">
    <location>
        <begin position="1"/>
        <end position="20"/>
    </location>
</feature>
<keyword evidence="1" id="KW-0732">Signal</keyword>
<evidence type="ECO:0000259" key="2">
    <source>
        <dbReference type="Pfam" id="PF16414"/>
    </source>
</evidence>
<dbReference type="PANTHER" id="PTHR45727:SF2">
    <property type="entry name" value="NPC INTRACELLULAR CHOLESTEROL TRANSPORTER 1"/>
    <property type="match status" value="1"/>
</dbReference>
<dbReference type="EMBL" id="UYWX01020407">
    <property type="protein sequence ID" value="VDM32268.1"/>
    <property type="molecule type" value="Genomic_DNA"/>
</dbReference>
<name>A0A0R3X3B0_HYDTA</name>
<sequence length="189" mass="21216">MLKSLLVGTVVLLLIESIKASCVMQGVCGKSTQHVCFPGNVPTVKLTDDVSSYCTQFKEGSDGCCTTEQIEMLSRGLKKVGFYFGRRSKCFQLMKELFCNFHCREDQSKVIYDIVPNSDNSAVSMTVEMKDKEAQDLFDACKDIKFLSVRVANRVCMRKPCDYREFIRSLGTSKANGGRAPMQINFKLL</sequence>
<keyword evidence="4" id="KW-1185">Reference proteome</keyword>
<feature type="chain" id="PRO_5043133151" evidence="1">
    <location>
        <begin position="21"/>
        <end position="189"/>
    </location>
</feature>
<reference evidence="5" key="1">
    <citation type="submission" date="2017-02" db="UniProtKB">
        <authorList>
            <consortium name="WormBaseParasite"/>
        </authorList>
    </citation>
    <scope>IDENTIFICATION</scope>
</reference>
<dbReference type="STRING" id="6205.A0A0R3X3B0"/>
<evidence type="ECO:0000313" key="4">
    <source>
        <dbReference type="Proteomes" id="UP000274429"/>
    </source>
</evidence>
<proteinExistence type="predicted"/>
<dbReference type="InterPro" id="IPR032190">
    <property type="entry name" value="NPC1_N"/>
</dbReference>
<dbReference type="GO" id="GO:0032934">
    <property type="term" value="F:sterol binding"/>
    <property type="evidence" value="ECO:0007669"/>
    <property type="project" value="TreeGrafter"/>
</dbReference>
<dbReference type="OrthoDB" id="6252052at2759"/>
<dbReference type="GO" id="GO:0015918">
    <property type="term" value="P:sterol transport"/>
    <property type="evidence" value="ECO:0007669"/>
    <property type="project" value="TreeGrafter"/>
</dbReference>
<dbReference type="PANTHER" id="PTHR45727">
    <property type="entry name" value="NPC INTRACELLULAR CHOLESTEROL TRANSPORTER 1"/>
    <property type="match status" value="1"/>
</dbReference>
<gene>
    <name evidence="3" type="ORF">TTAC_LOCUS7809</name>
</gene>
<organism evidence="5">
    <name type="scientific">Hydatigena taeniaeformis</name>
    <name type="common">Feline tapeworm</name>
    <name type="synonym">Taenia taeniaeformis</name>
    <dbReference type="NCBI Taxonomy" id="6205"/>
    <lineage>
        <taxon>Eukaryota</taxon>
        <taxon>Metazoa</taxon>
        <taxon>Spiralia</taxon>
        <taxon>Lophotrochozoa</taxon>
        <taxon>Platyhelminthes</taxon>
        <taxon>Cestoda</taxon>
        <taxon>Eucestoda</taxon>
        <taxon>Cyclophyllidea</taxon>
        <taxon>Taeniidae</taxon>
        <taxon>Hydatigera</taxon>
    </lineage>
</organism>
<reference evidence="3 4" key="2">
    <citation type="submission" date="2018-11" db="EMBL/GenBank/DDBJ databases">
        <authorList>
            <consortium name="Pathogen Informatics"/>
        </authorList>
    </citation>
    <scope>NUCLEOTIDE SEQUENCE [LARGE SCALE GENOMIC DNA]</scope>
</reference>
<accession>A0A0R3X3B0</accession>
<dbReference type="WBParaSite" id="TTAC_0000782401-mRNA-1">
    <property type="protein sequence ID" value="TTAC_0000782401-mRNA-1"/>
    <property type="gene ID" value="TTAC_0000782401"/>
</dbReference>
<evidence type="ECO:0000313" key="5">
    <source>
        <dbReference type="WBParaSite" id="TTAC_0000782401-mRNA-1"/>
    </source>
</evidence>
<dbReference type="Pfam" id="PF16414">
    <property type="entry name" value="NPC1_N"/>
    <property type="match status" value="1"/>
</dbReference>
<evidence type="ECO:0000313" key="3">
    <source>
        <dbReference type="EMBL" id="VDM32268.1"/>
    </source>
</evidence>
<feature type="domain" description="Niemann-Pick C1 N-terminal" evidence="2">
    <location>
        <begin position="20"/>
        <end position="187"/>
    </location>
</feature>